<dbReference type="PANTHER" id="PTHR22771:SF4">
    <property type="entry name" value="CULLIN 7-RELATED"/>
    <property type="match status" value="1"/>
</dbReference>
<evidence type="ECO:0000259" key="1">
    <source>
        <dbReference type="PROSITE" id="PS51284"/>
    </source>
</evidence>
<protein>
    <recommendedName>
        <fullName evidence="1">DOC domain-containing protein</fullName>
    </recommendedName>
</protein>
<dbReference type="Pfam" id="PF03256">
    <property type="entry name" value="ANAPC10"/>
    <property type="match status" value="1"/>
</dbReference>
<evidence type="ECO:0000313" key="2">
    <source>
        <dbReference type="EMBL" id="KAG8538593.1"/>
    </source>
</evidence>
<evidence type="ECO:0000313" key="3">
    <source>
        <dbReference type="Proteomes" id="UP000824782"/>
    </source>
</evidence>
<feature type="domain" description="DOC" evidence="1">
    <location>
        <begin position="8"/>
        <end position="187"/>
    </location>
</feature>
<dbReference type="EMBL" id="WNYA01019959">
    <property type="protein sequence ID" value="KAG8538593.1"/>
    <property type="molecule type" value="Genomic_DNA"/>
</dbReference>
<dbReference type="InterPro" id="IPR008979">
    <property type="entry name" value="Galactose-bd-like_sf"/>
</dbReference>
<reference evidence="2" key="1">
    <citation type="thesis" date="2020" institute="ProQuest LLC" country="789 East Eisenhower Parkway, Ann Arbor, MI, USA">
        <title>Comparative Genomics and Chromosome Evolution.</title>
        <authorList>
            <person name="Mudd A.B."/>
        </authorList>
    </citation>
    <scope>NUCLEOTIDE SEQUENCE</scope>
    <source>
        <strain evidence="2">237g6f4</strain>
        <tissue evidence="2">Blood</tissue>
    </source>
</reference>
<gene>
    <name evidence="2" type="ORF">GDO81_022394</name>
</gene>
<proteinExistence type="predicted"/>
<dbReference type="Gene3D" id="2.60.120.260">
    <property type="entry name" value="Galactose-binding domain-like"/>
    <property type="match status" value="1"/>
</dbReference>
<dbReference type="InterPro" id="IPR004939">
    <property type="entry name" value="APC_su10/DOC_dom"/>
</dbReference>
<keyword evidence="3" id="KW-1185">Reference proteome</keyword>
<dbReference type="InterPro" id="IPR045093">
    <property type="entry name" value="Cullin"/>
</dbReference>
<dbReference type="PROSITE" id="PS51284">
    <property type="entry name" value="DOC"/>
    <property type="match status" value="1"/>
</dbReference>
<organism evidence="2 3">
    <name type="scientific">Engystomops pustulosus</name>
    <name type="common">Tungara frog</name>
    <name type="synonym">Physalaemus pustulosus</name>
    <dbReference type="NCBI Taxonomy" id="76066"/>
    <lineage>
        <taxon>Eukaryota</taxon>
        <taxon>Metazoa</taxon>
        <taxon>Chordata</taxon>
        <taxon>Craniata</taxon>
        <taxon>Vertebrata</taxon>
        <taxon>Euteleostomi</taxon>
        <taxon>Amphibia</taxon>
        <taxon>Batrachia</taxon>
        <taxon>Anura</taxon>
        <taxon>Neobatrachia</taxon>
        <taxon>Hyloidea</taxon>
        <taxon>Leptodactylidae</taxon>
        <taxon>Leiuperinae</taxon>
        <taxon>Engystomops</taxon>
    </lineage>
</organism>
<accession>A0AAV6YR85</accession>
<dbReference type="SUPFAM" id="SSF49785">
    <property type="entry name" value="Galactose-binding domain-like"/>
    <property type="match status" value="1"/>
</dbReference>
<dbReference type="PANTHER" id="PTHR22771">
    <property type="entry name" value="CULLIN AND GALACTOSE-BINDING DOMAIN-CONTAINING"/>
    <property type="match status" value="1"/>
</dbReference>
<comment type="caution">
    <text evidence="2">The sequence shown here is derived from an EMBL/GenBank/DDBJ whole genome shotgun (WGS) entry which is preliminary data.</text>
</comment>
<sequence>MVLGQIEEHRRCQQQINIPFFDVFLRNLCQEDKCWEKIEVSSNPHRASKLTDGNPKSYWESIGSTGSHYINIFMHRGVVIRQLALTVASEDSSYMPARVLVMGGENASNISTELNAVNISSSASRIVVLENATRFWPVVQVKIKRCQQGGIDTRVRGLEVLGPKPTLWPVFKEQLCMRTFLFYTSRAHSWGQEICEKKERLLQLFGRLNRALSHEQEFADRFLADDEAAKALGRTCWEALISPLVRSITASDPVEVSPLSWLLTRYLENVQGTRRSKAQTSIFNSRVRRLSHLLVHVDTSPLDTATLKPPSKNSKYQIPSHGNGLHVGWVRGSLWWWRG</sequence>
<name>A0AAV6YR85_ENGPU</name>
<dbReference type="Proteomes" id="UP000824782">
    <property type="component" value="Unassembled WGS sequence"/>
</dbReference>
<dbReference type="AlphaFoldDB" id="A0AAV6YR85"/>
<dbReference type="SMART" id="SM01337">
    <property type="entry name" value="APC10"/>
    <property type="match status" value="1"/>
</dbReference>